<dbReference type="PRINTS" id="PR00205">
    <property type="entry name" value="CADHERIN"/>
</dbReference>
<dbReference type="PANTHER" id="PTHR24027:SF272">
    <property type="entry name" value="CADHERIN-24"/>
    <property type="match status" value="1"/>
</dbReference>
<comment type="subcellular location">
    <subcellularLocation>
        <location evidence="1 9">Cell membrane</location>
        <topology evidence="1 9">Single-pass type I membrane protein</topology>
    </subcellularLocation>
</comment>
<evidence type="ECO:0000256" key="7">
    <source>
        <dbReference type="ARBA" id="ARBA00023136"/>
    </source>
</evidence>
<dbReference type="GO" id="GO:0007043">
    <property type="term" value="P:cell-cell junction assembly"/>
    <property type="evidence" value="ECO:0007669"/>
    <property type="project" value="TreeGrafter"/>
</dbReference>
<feature type="signal peptide" evidence="13">
    <location>
        <begin position="1"/>
        <end position="18"/>
    </location>
</feature>
<feature type="chain" id="PRO_5034154726" evidence="13">
    <location>
        <begin position="19"/>
        <end position="997"/>
    </location>
</feature>
<dbReference type="FunFam" id="2.60.40.60:FF:000009">
    <property type="entry name" value="Cadherin 24"/>
    <property type="match status" value="1"/>
</dbReference>
<dbReference type="InterPro" id="IPR039808">
    <property type="entry name" value="Cadherin"/>
</dbReference>
<reference evidence="15" key="2">
    <citation type="submission" date="2025-09" db="UniProtKB">
        <authorList>
            <consortium name="Ensembl"/>
        </authorList>
    </citation>
    <scope>IDENTIFICATION</scope>
</reference>
<feature type="domain" description="Cadherin" evidence="14">
    <location>
        <begin position="180"/>
        <end position="260"/>
    </location>
</feature>
<dbReference type="GO" id="GO:0005912">
    <property type="term" value="C:adherens junction"/>
    <property type="evidence" value="ECO:0007669"/>
    <property type="project" value="TreeGrafter"/>
</dbReference>
<dbReference type="Proteomes" id="UP000694565">
    <property type="component" value="Unplaced"/>
</dbReference>
<feature type="transmembrane region" description="Helical" evidence="12">
    <location>
        <begin position="720"/>
        <end position="745"/>
    </location>
</feature>
<dbReference type="InterPro" id="IPR002126">
    <property type="entry name" value="Cadherin-like_dom"/>
</dbReference>
<keyword evidence="16" id="KW-1185">Reference proteome</keyword>
<dbReference type="SUPFAM" id="SSF49313">
    <property type="entry name" value="Cadherin-like"/>
    <property type="match status" value="5"/>
</dbReference>
<dbReference type="GO" id="GO:0044331">
    <property type="term" value="P:cell-cell adhesion mediated by cadherin"/>
    <property type="evidence" value="ECO:0007669"/>
    <property type="project" value="TreeGrafter"/>
</dbReference>
<dbReference type="GeneTree" id="ENSGT00940000159567"/>
<dbReference type="GO" id="GO:0016339">
    <property type="term" value="P:calcium-dependent cell-cell adhesion via plasma membrane cell adhesion molecules"/>
    <property type="evidence" value="ECO:0007669"/>
    <property type="project" value="TreeGrafter"/>
</dbReference>
<dbReference type="PROSITE" id="PS50268">
    <property type="entry name" value="CADHERIN_2"/>
    <property type="match status" value="5"/>
</dbReference>
<dbReference type="FunFam" id="2.60.40.60:FF:000008">
    <property type="entry name" value="Cadherin 24"/>
    <property type="match status" value="1"/>
</dbReference>
<proteinExistence type="predicted"/>
<dbReference type="Ensembl" id="ENSCLMT00005036502.1">
    <property type="protein sequence ID" value="ENSCLMP00005035078.1"/>
    <property type="gene ID" value="ENSCLMG00005016746.1"/>
</dbReference>
<keyword evidence="3" id="KW-0677">Repeat</keyword>
<evidence type="ECO:0000256" key="10">
    <source>
        <dbReference type="RuleBase" id="RU004357"/>
    </source>
</evidence>
<evidence type="ECO:0000256" key="2">
    <source>
        <dbReference type="ARBA" id="ARBA00022692"/>
    </source>
</evidence>
<evidence type="ECO:0000256" key="4">
    <source>
        <dbReference type="ARBA" id="ARBA00022837"/>
    </source>
</evidence>
<dbReference type="FunFam" id="2.60.40.60:FF:000017">
    <property type="entry name" value="Cadherin 24"/>
    <property type="match status" value="1"/>
</dbReference>
<keyword evidence="4 8" id="KW-0106">Calcium</keyword>
<evidence type="ECO:0000259" key="14">
    <source>
        <dbReference type="PROSITE" id="PS50268"/>
    </source>
</evidence>
<dbReference type="GO" id="GO:0002009">
    <property type="term" value="P:morphogenesis of an epithelium"/>
    <property type="evidence" value="ECO:0007669"/>
    <property type="project" value="UniProtKB-ARBA"/>
</dbReference>
<keyword evidence="6 12" id="KW-1133">Transmembrane helix</keyword>
<dbReference type="GO" id="GO:0034332">
    <property type="term" value="P:adherens junction organization"/>
    <property type="evidence" value="ECO:0007669"/>
    <property type="project" value="TreeGrafter"/>
</dbReference>
<evidence type="ECO:0000256" key="12">
    <source>
        <dbReference type="SAM" id="Phobius"/>
    </source>
</evidence>
<name>A0A8C2ZYX5_CYCLU</name>
<keyword evidence="13" id="KW-0732">Signal</keyword>
<dbReference type="GO" id="GO:0000902">
    <property type="term" value="P:cell morphogenesis"/>
    <property type="evidence" value="ECO:0007669"/>
    <property type="project" value="TreeGrafter"/>
</dbReference>
<feature type="region of interest" description="Disordered" evidence="11">
    <location>
        <begin position="117"/>
        <end position="150"/>
    </location>
</feature>
<evidence type="ECO:0000256" key="1">
    <source>
        <dbReference type="ARBA" id="ARBA00004251"/>
    </source>
</evidence>
<feature type="region of interest" description="Disordered" evidence="11">
    <location>
        <begin position="919"/>
        <end position="997"/>
    </location>
</feature>
<feature type="domain" description="Cadherin" evidence="14">
    <location>
        <begin position="483"/>
        <end position="588"/>
    </location>
</feature>
<feature type="domain" description="Cadherin" evidence="14">
    <location>
        <begin position="588"/>
        <end position="720"/>
    </location>
</feature>
<dbReference type="InterPro" id="IPR015919">
    <property type="entry name" value="Cadherin-like_sf"/>
</dbReference>
<dbReference type="FunFam" id="2.60.40.60:FF:000373">
    <property type="entry name" value="Ventral neural cadherin"/>
    <property type="match status" value="1"/>
</dbReference>
<dbReference type="GO" id="GO:0045296">
    <property type="term" value="F:cadherin binding"/>
    <property type="evidence" value="ECO:0007669"/>
    <property type="project" value="TreeGrafter"/>
</dbReference>
<keyword evidence="2 9" id="KW-0812">Transmembrane</keyword>
<evidence type="ECO:0000256" key="5">
    <source>
        <dbReference type="ARBA" id="ARBA00022889"/>
    </source>
</evidence>
<dbReference type="GO" id="GO:0016342">
    <property type="term" value="C:catenin complex"/>
    <property type="evidence" value="ECO:0007669"/>
    <property type="project" value="TreeGrafter"/>
</dbReference>
<dbReference type="PANTHER" id="PTHR24027">
    <property type="entry name" value="CADHERIN-23"/>
    <property type="match status" value="1"/>
</dbReference>
<dbReference type="InterPro" id="IPR027397">
    <property type="entry name" value="Catenin-bd_sf"/>
</dbReference>
<feature type="compositionally biased region" description="Basic and acidic residues" evidence="11">
    <location>
        <begin position="117"/>
        <end position="139"/>
    </location>
</feature>
<comment type="function">
    <text evidence="10">Cadherins are calcium-dependent cell adhesion proteins.</text>
</comment>
<keyword evidence="7 12" id="KW-0472">Membrane</keyword>
<dbReference type="GO" id="GO:0016477">
    <property type="term" value="P:cell migration"/>
    <property type="evidence" value="ECO:0007669"/>
    <property type="project" value="TreeGrafter"/>
</dbReference>
<evidence type="ECO:0000256" key="9">
    <source>
        <dbReference type="RuleBase" id="RU003318"/>
    </source>
</evidence>
<feature type="domain" description="Cadherin" evidence="14">
    <location>
        <begin position="370"/>
        <end position="482"/>
    </location>
</feature>
<keyword evidence="5 9" id="KW-0130">Cell adhesion</keyword>
<dbReference type="GO" id="GO:0007156">
    <property type="term" value="P:homophilic cell adhesion via plasma membrane adhesion molecules"/>
    <property type="evidence" value="ECO:0007669"/>
    <property type="project" value="InterPro"/>
</dbReference>
<protein>
    <submittedName>
        <fullName evidence="15">Cadherin 24</fullName>
    </submittedName>
</protein>
<dbReference type="FunFam" id="2.60.40.60:FF:000200">
    <property type="entry name" value="Cadherin 24, type 2b"/>
    <property type="match status" value="1"/>
</dbReference>
<feature type="domain" description="Cadherin" evidence="14">
    <location>
        <begin position="261"/>
        <end position="369"/>
    </location>
</feature>
<dbReference type="Gene3D" id="2.60.40.60">
    <property type="entry name" value="Cadherins"/>
    <property type="match status" value="5"/>
</dbReference>
<organism evidence="15 16">
    <name type="scientific">Cyclopterus lumpus</name>
    <name type="common">Lumpsucker</name>
    <dbReference type="NCBI Taxonomy" id="8103"/>
    <lineage>
        <taxon>Eukaryota</taxon>
        <taxon>Metazoa</taxon>
        <taxon>Chordata</taxon>
        <taxon>Craniata</taxon>
        <taxon>Vertebrata</taxon>
        <taxon>Euteleostomi</taxon>
        <taxon>Actinopterygii</taxon>
        <taxon>Neopterygii</taxon>
        <taxon>Teleostei</taxon>
        <taxon>Neoteleostei</taxon>
        <taxon>Acanthomorphata</taxon>
        <taxon>Eupercaria</taxon>
        <taxon>Perciformes</taxon>
        <taxon>Cottioidei</taxon>
        <taxon>Cottales</taxon>
        <taxon>Cyclopteridae</taxon>
        <taxon>Cyclopterus</taxon>
    </lineage>
</organism>
<sequence length="997" mass="109579">MAARVLLLLLLLLRKGEGGGASLAVAPSEEDRGLEVISSKRQHVAPRPESIDNVIERFPKTRRPFQTGEGSVALRLNHRRPHDLDFKESSVKQTVTLKYPDSAAEPLTFALNRLERSHSTDGGDEGVIRARSPGEELRLEASGGGSEPRTRRRRSWLWNQFFVIEEYRGPEAVLIGRLHTDMDQGDGRTKYTLEGEGVGSVFVIDGNTGNIHVTKSLDREEKDQYHLVATVTDRQTGRALEPSSEFVIRVQDINDNPPVFLDEPYVAVVPEMANIGTSIIQVTARDADDPTYGNSARLVYAITRGQDHFSVDPQTGVLRTALPDMDRETRDQYLVVLQARDMGGHLGGMSGTTTVTVRLSDVNDNPPHFRRSAWSFSVSELAAPGVEVGRLSATDPDLGDNALLEFAILDAEEAEMFNITGRDREAVIVLNQLLDYESRSSYTFSVEVSNPMVDARYLRKGPFKDQTTVRVMVLNADEPPRFSRGRYHLDVSENCAPVCSVGRVDALDPDTGQSSNIRYSVDPQSDPEALFRIASDTGLISTVMELDREQEQWHNITVIATQRDNPNLVSRVVVAIETLDQNDNAPELDRQYTTSVCDSSAAGQVVQVLRAIDRDQGGQDTPIHFSIPPESSSALNLTIRETGGATASLVLQSALEPLPSFSSPSLALYVPVVLRDGASGLTHTATVTVTVCPCQRGGMQTEARGRQTLCLPRASASPSLVFSLITMLALLACVGALLVVCTLSLSLRHQKRAPRSPFEEDDVRENIISYDDEGGGEADTSAFDITALQSMHRMPGSAPLYGRLCYGVHTLPVLRDYFPAGGPLEAGVQMTRGLAGGHVGRSPVLLSMCGLQRKDSTPWPPPFPGDSRGWAACGAEQPARAEQPANVQPLRMEDLLNIRLDRVTFDLSQPPYDSLQTYEFEGRDSRAESLSSLESDGEKEAGGGMEELNQKFQRLVEIIREREGGGEEEGEEHEEAPPLRETHEPKKDEHQQQKWDF</sequence>
<dbReference type="GO" id="GO:0008013">
    <property type="term" value="F:beta-catenin binding"/>
    <property type="evidence" value="ECO:0007669"/>
    <property type="project" value="TreeGrafter"/>
</dbReference>
<evidence type="ECO:0000256" key="6">
    <source>
        <dbReference type="ARBA" id="ARBA00022989"/>
    </source>
</evidence>
<dbReference type="AlphaFoldDB" id="A0A8C2ZYX5"/>
<evidence type="ECO:0000256" key="3">
    <source>
        <dbReference type="ARBA" id="ARBA00022737"/>
    </source>
</evidence>
<dbReference type="Gene3D" id="4.10.900.10">
    <property type="entry name" value="TCF3-CBD (Catenin binding domain)"/>
    <property type="match status" value="1"/>
</dbReference>
<dbReference type="InterPro" id="IPR000233">
    <property type="entry name" value="Cadherin_Y-type_LIR"/>
</dbReference>
<evidence type="ECO:0000313" key="15">
    <source>
        <dbReference type="Ensembl" id="ENSCLMP00005035078.1"/>
    </source>
</evidence>
<dbReference type="GO" id="GO:0005509">
    <property type="term" value="F:calcium ion binding"/>
    <property type="evidence" value="ECO:0007669"/>
    <property type="project" value="UniProtKB-UniRule"/>
</dbReference>
<accession>A0A8C2ZYX5</accession>
<evidence type="ECO:0000256" key="11">
    <source>
        <dbReference type="SAM" id="MobiDB-lite"/>
    </source>
</evidence>
<dbReference type="PROSITE" id="PS00232">
    <property type="entry name" value="CADHERIN_1"/>
    <property type="match status" value="1"/>
</dbReference>
<dbReference type="CDD" id="cd11304">
    <property type="entry name" value="Cadherin_repeat"/>
    <property type="match status" value="5"/>
</dbReference>
<dbReference type="InterPro" id="IPR020894">
    <property type="entry name" value="Cadherin_CS"/>
</dbReference>
<evidence type="ECO:0000256" key="8">
    <source>
        <dbReference type="PROSITE-ProRule" id="PRU00043"/>
    </source>
</evidence>
<evidence type="ECO:0000313" key="16">
    <source>
        <dbReference type="Proteomes" id="UP000694565"/>
    </source>
</evidence>
<evidence type="ECO:0000256" key="13">
    <source>
        <dbReference type="SAM" id="SignalP"/>
    </source>
</evidence>
<feature type="compositionally biased region" description="Basic and acidic residues" evidence="11">
    <location>
        <begin position="975"/>
        <end position="997"/>
    </location>
</feature>
<dbReference type="SMART" id="SM00112">
    <property type="entry name" value="CA"/>
    <property type="match status" value="4"/>
</dbReference>
<dbReference type="Pfam" id="PF00028">
    <property type="entry name" value="Cadherin"/>
    <property type="match status" value="4"/>
</dbReference>
<reference evidence="15" key="1">
    <citation type="submission" date="2025-08" db="UniProtKB">
        <authorList>
            <consortium name="Ensembl"/>
        </authorList>
    </citation>
    <scope>IDENTIFICATION</scope>
</reference>
<dbReference type="Pfam" id="PF01049">
    <property type="entry name" value="CADH_Y-type_LIR"/>
    <property type="match status" value="1"/>
</dbReference>